<evidence type="ECO:0000256" key="2">
    <source>
        <dbReference type="ARBA" id="ARBA00004167"/>
    </source>
</evidence>
<evidence type="ECO:0000256" key="1">
    <source>
        <dbReference type="ARBA" id="ARBA00001436"/>
    </source>
</evidence>
<reference evidence="13" key="2">
    <citation type="journal article" date="2018" name="Environ. Sci. Technol.">
        <title>The Toxicogenome of Hyalella azteca: A Model for Sediment Ecotoxicology and Evolutionary Toxicology.</title>
        <authorList>
            <person name="Poynton H.C."/>
            <person name="Hasenbein S."/>
            <person name="Benoit J.B."/>
            <person name="Sepulveda M.S."/>
            <person name="Poelchau M.F."/>
            <person name="Hughes D.S.T."/>
            <person name="Murali S.C."/>
            <person name="Chen S."/>
            <person name="Glastad K.M."/>
            <person name="Goodisman M.A.D."/>
            <person name="Werren J.H."/>
            <person name="Vineis J.H."/>
            <person name="Bowen J.L."/>
            <person name="Friedrich M."/>
            <person name="Jones J."/>
            <person name="Robertson H.M."/>
            <person name="Feyereisen R."/>
            <person name="Mechler-Hickson A."/>
            <person name="Mathers N."/>
            <person name="Lee C.E."/>
            <person name="Colbourne J.K."/>
            <person name="Biales A."/>
            <person name="Johnston J.S."/>
            <person name="Wellborn G.A."/>
            <person name="Rosendale A.J."/>
            <person name="Cridge A.G."/>
            <person name="Munoz-Torres M.C."/>
            <person name="Bain P.A."/>
            <person name="Manny A.R."/>
            <person name="Major K.M."/>
            <person name="Lambert F.N."/>
            <person name="Vulpe C.D."/>
            <person name="Tuck P."/>
            <person name="Blalock B.J."/>
            <person name="Lin Y.Y."/>
            <person name="Smith M.E."/>
            <person name="Ochoa-Acuna H."/>
            <person name="Chen M.M."/>
            <person name="Childers C.P."/>
            <person name="Qu J."/>
            <person name="Dugan S."/>
            <person name="Lee S.L."/>
            <person name="Chao H."/>
            <person name="Dinh H."/>
            <person name="Han Y."/>
            <person name="Doddapaneni H."/>
            <person name="Worley K.C."/>
            <person name="Muzny D.M."/>
            <person name="Gibbs R.A."/>
            <person name="Richards S."/>
        </authorList>
    </citation>
    <scope>NUCLEOTIDE SEQUENCE</scope>
    <source>
        <strain evidence="13">HAZT.00-mixed</strain>
        <tissue evidence="13">Whole organism</tissue>
    </source>
</reference>
<keyword evidence="5" id="KW-0547">Nucleotide-binding</keyword>
<accession>A0A6A0H079</accession>
<organism evidence="13">
    <name type="scientific">Hyalella azteca</name>
    <name type="common">Amphipod</name>
    <dbReference type="NCBI Taxonomy" id="294128"/>
    <lineage>
        <taxon>Eukaryota</taxon>
        <taxon>Metazoa</taxon>
        <taxon>Ecdysozoa</taxon>
        <taxon>Arthropoda</taxon>
        <taxon>Crustacea</taxon>
        <taxon>Multicrustacea</taxon>
        <taxon>Malacostraca</taxon>
        <taxon>Eumalacostraca</taxon>
        <taxon>Peracarida</taxon>
        <taxon>Amphipoda</taxon>
        <taxon>Senticaudata</taxon>
        <taxon>Talitrida</taxon>
        <taxon>Talitroidea</taxon>
        <taxon>Hyalellidae</taxon>
        <taxon>Hyalella</taxon>
    </lineage>
</organism>
<dbReference type="Pfam" id="PF00211">
    <property type="entry name" value="Guanylate_cyc"/>
    <property type="match status" value="1"/>
</dbReference>
<keyword evidence="8" id="KW-0325">Glycoprotein</keyword>
<reference evidence="13" key="1">
    <citation type="submission" date="2014-08" db="EMBL/GenBank/DDBJ databases">
        <authorList>
            <person name="Murali S."/>
            <person name="Richards S."/>
            <person name="Bandaranaike D."/>
            <person name="Bellair M."/>
            <person name="Blankenburg K."/>
            <person name="Chao H."/>
            <person name="Dinh H."/>
            <person name="Doddapaneni H."/>
            <person name="Dugan-Rocha S."/>
            <person name="Elkadiri S."/>
            <person name="Gnanaolivu R."/>
            <person name="Hughes D."/>
            <person name="Lee S."/>
            <person name="Li M."/>
            <person name="Ming W."/>
            <person name="Munidasa M."/>
            <person name="Muniz J."/>
            <person name="Nguyen L."/>
            <person name="Osuji N."/>
            <person name="Pu L.-L."/>
            <person name="Puazo M."/>
            <person name="Skinner E."/>
            <person name="Qu C."/>
            <person name="Quiroz J."/>
            <person name="Raj R."/>
            <person name="Weissenberger G."/>
            <person name="Xin Y."/>
            <person name="Zou X."/>
            <person name="Han Y."/>
            <person name="Worley K."/>
            <person name="Muzny D."/>
            <person name="Gibbs R."/>
        </authorList>
    </citation>
    <scope>NUCLEOTIDE SEQUENCE</scope>
    <source>
        <strain evidence="13">HAZT.00-mixed</strain>
        <tissue evidence="13">Whole organism</tissue>
    </source>
</reference>
<dbReference type="PROSITE" id="PS50011">
    <property type="entry name" value="PROTEIN_KINASE_DOM"/>
    <property type="match status" value="1"/>
</dbReference>
<comment type="caution">
    <text evidence="13">The sequence shown here is derived from an EMBL/GenBank/DDBJ whole genome shotgun (WGS) entry which is preliminary data.</text>
</comment>
<dbReference type="InterPro" id="IPR001054">
    <property type="entry name" value="A/G_cyclase"/>
</dbReference>
<evidence type="ECO:0000256" key="3">
    <source>
        <dbReference type="ARBA" id="ARBA00012202"/>
    </source>
</evidence>
<dbReference type="GO" id="GO:0007168">
    <property type="term" value="P:receptor guanylyl cyclase signaling pathway"/>
    <property type="evidence" value="ECO:0007669"/>
    <property type="project" value="TreeGrafter"/>
</dbReference>
<dbReference type="Gene3D" id="1.10.510.10">
    <property type="entry name" value="Transferase(Phosphotransferase) domain 1"/>
    <property type="match status" value="2"/>
</dbReference>
<dbReference type="PANTHER" id="PTHR11920">
    <property type="entry name" value="GUANYLYL CYCLASE"/>
    <property type="match status" value="1"/>
</dbReference>
<keyword evidence="10" id="KW-0141">cGMP biosynthesis</keyword>
<dbReference type="GO" id="GO:0004672">
    <property type="term" value="F:protein kinase activity"/>
    <property type="evidence" value="ECO:0007669"/>
    <property type="project" value="InterPro"/>
</dbReference>
<evidence type="ECO:0000256" key="10">
    <source>
        <dbReference type="ARBA" id="ARBA00023293"/>
    </source>
</evidence>
<dbReference type="GO" id="GO:0004383">
    <property type="term" value="F:guanylate cyclase activity"/>
    <property type="evidence" value="ECO:0007669"/>
    <property type="project" value="UniProtKB-EC"/>
</dbReference>
<dbReference type="SUPFAM" id="SSF56112">
    <property type="entry name" value="Protein kinase-like (PK-like)"/>
    <property type="match status" value="1"/>
</dbReference>
<dbReference type="EMBL" id="JQDR03010616">
    <property type="protein sequence ID" value="KAA0193989.1"/>
    <property type="molecule type" value="Genomic_DNA"/>
</dbReference>
<dbReference type="InterPro" id="IPR001245">
    <property type="entry name" value="Ser-Thr/Tyr_kinase_cat_dom"/>
</dbReference>
<gene>
    <name evidence="13" type="ORF">HAZT_HAZT009465</name>
</gene>
<proteinExistence type="predicted"/>
<dbReference type="InterPro" id="IPR050401">
    <property type="entry name" value="Cyclic_nucleotide_synthase"/>
</dbReference>
<evidence type="ECO:0000259" key="12">
    <source>
        <dbReference type="PROSITE" id="PS50125"/>
    </source>
</evidence>
<evidence type="ECO:0000256" key="6">
    <source>
        <dbReference type="ARBA" id="ARBA00022989"/>
    </source>
</evidence>
<feature type="domain" description="Protein kinase" evidence="11">
    <location>
        <begin position="1"/>
        <end position="231"/>
    </location>
</feature>
<evidence type="ECO:0000256" key="4">
    <source>
        <dbReference type="ARBA" id="ARBA00022692"/>
    </source>
</evidence>
<dbReference type="GO" id="GO:0001653">
    <property type="term" value="F:peptide receptor activity"/>
    <property type="evidence" value="ECO:0007669"/>
    <property type="project" value="TreeGrafter"/>
</dbReference>
<dbReference type="EC" id="4.6.1.2" evidence="3"/>
<sequence>MSRAQVRLSRKLLLELKAGLLKLHSSKIKIHGNLKSSNCVVNARFVVKLTDFGILDLRERDESIESADTADFYAEIVTKVREGSLPQMRPMIGEDVEDEIRDLLEKTWKWNPKDRISLSDIKSVIQKSVTEKLVARQPVLAEHFSAVTIYFSDIVGFTSLSSESSPMQIVEMLNALYLLFDTKIKAFDIYKVETIGDAYMAVSGAPQRNDNRHAREVARMALTLLDAVKKF</sequence>
<evidence type="ECO:0000256" key="8">
    <source>
        <dbReference type="ARBA" id="ARBA00023180"/>
    </source>
</evidence>
<evidence type="ECO:0000256" key="7">
    <source>
        <dbReference type="ARBA" id="ARBA00023136"/>
    </source>
</evidence>
<dbReference type="CDD" id="cd07302">
    <property type="entry name" value="CHD"/>
    <property type="match status" value="1"/>
</dbReference>
<keyword evidence="4" id="KW-0812">Transmembrane</keyword>
<keyword evidence="9" id="KW-0456">Lyase</keyword>
<evidence type="ECO:0000256" key="9">
    <source>
        <dbReference type="ARBA" id="ARBA00023239"/>
    </source>
</evidence>
<comment type="catalytic activity">
    <reaction evidence="1">
        <text>GTP = 3',5'-cyclic GMP + diphosphate</text>
        <dbReference type="Rhea" id="RHEA:13665"/>
        <dbReference type="ChEBI" id="CHEBI:33019"/>
        <dbReference type="ChEBI" id="CHEBI:37565"/>
        <dbReference type="ChEBI" id="CHEBI:57746"/>
        <dbReference type="EC" id="4.6.1.2"/>
    </reaction>
</comment>
<dbReference type="InterPro" id="IPR029787">
    <property type="entry name" value="Nucleotide_cyclase"/>
</dbReference>
<dbReference type="GO" id="GO:0005886">
    <property type="term" value="C:plasma membrane"/>
    <property type="evidence" value="ECO:0007669"/>
    <property type="project" value="TreeGrafter"/>
</dbReference>
<dbReference type="GO" id="GO:0005524">
    <property type="term" value="F:ATP binding"/>
    <property type="evidence" value="ECO:0007669"/>
    <property type="project" value="InterPro"/>
</dbReference>
<dbReference type="PANTHER" id="PTHR11920:SF494">
    <property type="entry name" value="ATRIAL NATRIURETIC PEPTIDE RECEPTOR 2"/>
    <property type="match status" value="1"/>
</dbReference>
<evidence type="ECO:0000259" key="11">
    <source>
        <dbReference type="PROSITE" id="PS50011"/>
    </source>
</evidence>
<dbReference type="Proteomes" id="UP000711488">
    <property type="component" value="Unassembled WGS sequence"/>
</dbReference>
<feature type="non-terminal residue" evidence="13">
    <location>
        <position position="231"/>
    </location>
</feature>
<evidence type="ECO:0000256" key="5">
    <source>
        <dbReference type="ARBA" id="ARBA00022741"/>
    </source>
</evidence>
<evidence type="ECO:0000313" key="13">
    <source>
        <dbReference type="EMBL" id="KAA0193989.1"/>
    </source>
</evidence>
<dbReference type="InterPro" id="IPR011009">
    <property type="entry name" value="Kinase-like_dom_sf"/>
</dbReference>
<dbReference type="GO" id="GO:0004016">
    <property type="term" value="F:adenylate cyclase activity"/>
    <property type="evidence" value="ECO:0007669"/>
    <property type="project" value="TreeGrafter"/>
</dbReference>
<feature type="domain" description="Guanylate cyclase" evidence="12">
    <location>
        <begin position="148"/>
        <end position="231"/>
    </location>
</feature>
<dbReference type="Pfam" id="PF07714">
    <property type="entry name" value="PK_Tyr_Ser-Thr"/>
    <property type="match status" value="1"/>
</dbReference>
<dbReference type="SUPFAM" id="SSF55073">
    <property type="entry name" value="Nucleotide cyclase"/>
    <property type="match status" value="1"/>
</dbReference>
<dbReference type="AlphaFoldDB" id="A0A6A0H079"/>
<dbReference type="GO" id="GO:0035556">
    <property type="term" value="P:intracellular signal transduction"/>
    <property type="evidence" value="ECO:0007669"/>
    <property type="project" value="InterPro"/>
</dbReference>
<protein>
    <recommendedName>
        <fullName evidence="3">guanylate cyclase</fullName>
        <ecNumber evidence="3">4.6.1.2</ecNumber>
    </recommendedName>
</protein>
<keyword evidence="7" id="KW-0472">Membrane</keyword>
<name>A0A6A0H079_HYAAZ</name>
<comment type="subcellular location">
    <subcellularLocation>
        <location evidence="2">Membrane</location>
        <topology evidence="2">Single-pass membrane protein</topology>
    </subcellularLocation>
</comment>
<dbReference type="SMART" id="SM00044">
    <property type="entry name" value="CYCc"/>
    <property type="match status" value="1"/>
</dbReference>
<dbReference type="PROSITE" id="PS50125">
    <property type="entry name" value="GUANYLATE_CYCLASE_2"/>
    <property type="match status" value="1"/>
</dbReference>
<keyword evidence="6" id="KW-1133">Transmembrane helix</keyword>
<reference evidence="13" key="3">
    <citation type="submission" date="2019-06" db="EMBL/GenBank/DDBJ databases">
        <authorList>
            <person name="Poynton C."/>
            <person name="Hasenbein S."/>
            <person name="Benoit J.B."/>
            <person name="Sepulveda M.S."/>
            <person name="Poelchau M.F."/>
            <person name="Murali S.C."/>
            <person name="Chen S."/>
            <person name="Glastad K.M."/>
            <person name="Werren J.H."/>
            <person name="Vineis J.H."/>
            <person name="Bowen J.L."/>
            <person name="Friedrich M."/>
            <person name="Jones J."/>
            <person name="Robertson H.M."/>
            <person name="Feyereisen R."/>
            <person name="Mechler-Hickson A."/>
            <person name="Mathers N."/>
            <person name="Lee C.E."/>
            <person name="Colbourne J.K."/>
            <person name="Biales A."/>
            <person name="Johnston J.S."/>
            <person name="Wellborn G.A."/>
            <person name="Rosendale A.J."/>
            <person name="Cridge A.G."/>
            <person name="Munoz-Torres M.C."/>
            <person name="Bain P.A."/>
            <person name="Manny A.R."/>
            <person name="Major K.M."/>
            <person name="Lambert F.N."/>
            <person name="Vulpe C.D."/>
            <person name="Tuck P."/>
            <person name="Blalock B.J."/>
            <person name="Lin Y.-Y."/>
            <person name="Smith M.E."/>
            <person name="Ochoa-Acuna H."/>
            <person name="Chen M.-J.M."/>
            <person name="Childers C.P."/>
            <person name="Qu J."/>
            <person name="Dugan S."/>
            <person name="Lee S.L."/>
            <person name="Chao H."/>
            <person name="Dinh H."/>
            <person name="Han Y."/>
            <person name="Doddapaneni H."/>
            <person name="Worley K.C."/>
            <person name="Muzny D.M."/>
            <person name="Gibbs R.A."/>
            <person name="Richards S."/>
        </authorList>
    </citation>
    <scope>NUCLEOTIDE SEQUENCE</scope>
    <source>
        <strain evidence="13">HAZT.00-mixed</strain>
        <tissue evidence="13">Whole organism</tissue>
    </source>
</reference>
<dbReference type="InterPro" id="IPR000719">
    <property type="entry name" value="Prot_kinase_dom"/>
</dbReference>
<dbReference type="Gene3D" id="3.30.70.1230">
    <property type="entry name" value="Nucleotide cyclase"/>
    <property type="match status" value="1"/>
</dbReference>